<dbReference type="Gene3D" id="3.40.50.1820">
    <property type="entry name" value="alpha/beta hydrolase"/>
    <property type="match status" value="1"/>
</dbReference>
<dbReference type="RefSeq" id="WP_219803031.1">
    <property type="nucleotide sequence ID" value="NZ_CP080096.1"/>
</dbReference>
<evidence type="ECO:0000256" key="1">
    <source>
        <dbReference type="ARBA" id="ARBA00022801"/>
    </source>
</evidence>
<keyword evidence="4" id="KW-1185">Reference proteome</keyword>
<gene>
    <name evidence="3" type="ORF">KZJ38_27055</name>
</gene>
<dbReference type="EMBL" id="CP080096">
    <property type="protein sequence ID" value="QYD73300.1"/>
    <property type="molecule type" value="Genomic_DNA"/>
</dbReference>
<proteinExistence type="predicted"/>
<dbReference type="PANTHER" id="PTHR43798:SF31">
    <property type="entry name" value="AB HYDROLASE SUPERFAMILY PROTEIN YCLE"/>
    <property type="match status" value="1"/>
</dbReference>
<name>A0ABX8V2K2_9BURK</name>
<evidence type="ECO:0000313" key="4">
    <source>
        <dbReference type="Proteomes" id="UP000826462"/>
    </source>
</evidence>
<dbReference type="PANTHER" id="PTHR43798">
    <property type="entry name" value="MONOACYLGLYCEROL LIPASE"/>
    <property type="match status" value="1"/>
</dbReference>
<feature type="domain" description="AB hydrolase-1" evidence="2">
    <location>
        <begin position="28"/>
        <end position="261"/>
    </location>
</feature>
<dbReference type="InterPro" id="IPR050266">
    <property type="entry name" value="AB_hydrolase_sf"/>
</dbReference>
<organism evidence="3 4">
    <name type="scientific">Paraburkholderia edwinii</name>
    <dbReference type="NCBI Taxonomy" id="2861782"/>
    <lineage>
        <taxon>Bacteria</taxon>
        <taxon>Pseudomonadati</taxon>
        <taxon>Pseudomonadota</taxon>
        <taxon>Betaproteobacteria</taxon>
        <taxon>Burkholderiales</taxon>
        <taxon>Burkholderiaceae</taxon>
        <taxon>Paraburkholderia</taxon>
    </lineage>
</organism>
<evidence type="ECO:0000259" key="2">
    <source>
        <dbReference type="Pfam" id="PF12697"/>
    </source>
</evidence>
<accession>A0ABX8V2K2</accession>
<sequence>MDETRQSFLETSHGSIAVEERGQSGITVLMLHGNSFCRGVFRHQFEGRLAAHGRRLIAMDFPGHGQSGDALDPMRTYTRPGLADAAVEVLQKLQIDEAVVVGWSLGGHVAIDMIARFAGLRGLMIVGAPPVSRDNMAEGFTGHPHARAAGREQLSATEIDDFVATIMGEWAEPFIRDAVARADGRFRKRLFEALRTETDYVDQRVTVKNSAVPLAVVNGVDDPVVNLDYFDKLSYGNLWEGRCHRLPGLGHAPFWQGPDQFDALLERFLEDLAE</sequence>
<keyword evidence="1 3" id="KW-0378">Hydrolase</keyword>
<dbReference type="GO" id="GO:0016787">
    <property type="term" value="F:hydrolase activity"/>
    <property type="evidence" value="ECO:0007669"/>
    <property type="project" value="UniProtKB-KW"/>
</dbReference>
<dbReference type="PRINTS" id="PR00111">
    <property type="entry name" value="ABHYDROLASE"/>
</dbReference>
<reference evidence="3 4" key="1">
    <citation type="submission" date="2021-07" db="EMBL/GenBank/DDBJ databases">
        <title>Paraburkholderia edwinii protects Aspergillus sp. from phenazines by acting as a toxin sponge.</title>
        <authorList>
            <person name="Dahlstrom K.M."/>
            <person name="Newman D.K."/>
        </authorList>
    </citation>
    <scope>NUCLEOTIDE SEQUENCE [LARGE SCALE GENOMIC DNA]</scope>
    <source>
        <strain evidence="3 4">Pe01</strain>
    </source>
</reference>
<evidence type="ECO:0000313" key="3">
    <source>
        <dbReference type="EMBL" id="QYD73300.1"/>
    </source>
</evidence>
<dbReference type="InterPro" id="IPR029058">
    <property type="entry name" value="AB_hydrolase_fold"/>
</dbReference>
<dbReference type="Pfam" id="PF12697">
    <property type="entry name" value="Abhydrolase_6"/>
    <property type="match status" value="1"/>
</dbReference>
<dbReference type="InterPro" id="IPR000073">
    <property type="entry name" value="AB_hydrolase_1"/>
</dbReference>
<protein>
    <submittedName>
        <fullName evidence="3">Alpha/beta hydrolase</fullName>
    </submittedName>
</protein>
<dbReference type="SUPFAM" id="SSF53474">
    <property type="entry name" value="alpha/beta-Hydrolases"/>
    <property type="match status" value="1"/>
</dbReference>
<dbReference type="Proteomes" id="UP000826462">
    <property type="component" value="Chromosome 2"/>
</dbReference>